<evidence type="ECO:0000313" key="4">
    <source>
        <dbReference type="Proteomes" id="UP001230807"/>
    </source>
</evidence>
<dbReference type="CDD" id="cd14852">
    <property type="entry name" value="LD-carboxypeptidase"/>
    <property type="match status" value="1"/>
</dbReference>
<reference evidence="3 4" key="1">
    <citation type="submission" date="2023-06" db="EMBL/GenBank/DDBJ databases">
        <title>Influencing factors and mechanism of Cr(VI) reduction by facultative anaerobic Exiguobacterium sp. PY14.</title>
        <authorList>
            <person name="Zou L."/>
        </authorList>
    </citation>
    <scope>NUCLEOTIDE SEQUENCE [LARGE SCALE GENOMIC DNA]</scope>
    <source>
        <strain evidence="3 4">PY14</strain>
    </source>
</reference>
<dbReference type="EMBL" id="JASWER010000005">
    <property type="protein sequence ID" value="MDL5376904.1"/>
    <property type="molecule type" value="Genomic_DNA"/>
</dbReference>
<dbReference type="PANTHER" id="PTHR34385">
    <property type="entry name" value="D-ALANYL-D-ALANINE CARBOXYPEPTIDASE"/>
    <property type="match status" value="1"/>
</dbReference>
<dbReference type="Proteomes" id="UP001230807">
    <property type="component" value="Unassembled WGS sequence"/>
</dbReference>
<dbReference type="InterPro" id="IPR052179">
    <property type="entry name" value="DD-CPase-like"/>
</dbReference>
<feature type="signal peptide" evidence="1">
    <location>
        <begin position="1"/>
        <end position="21"/>
    </location>
</feature>
<dbReference type="InterPro" id="IPR009045">
    <property type="entry name" value="Zn_M74/Hedgehog-like"/>
</dbReference>
<accession>A0ABT7MNX2</accession>
<dbReference type="RefSeq" id="WP_214834524.1">
    <property type="nucleotide sequence ID" value="NZ_CP183077.1"/>
</dbReference>
<name>A0ABT7MNX2_9BACL</name>
<evidence type="ECO:0000313" key="3">
    <source>
        <dbReference type="EMBL" id="MDL5376904.1"/>
    </source>
</evidence>
<proteinExistence type="predicted"/>
<dbReference type="InterPro" id="IPR003709">
    <property type="entry name" value="VanY-like_core_dom"/>
</dbReference>
<gene>
    <name evidence="3" type="ORF">QR695_07770</name>
</gene>
<feature type="domain" description="D-alanyl-D-alanine carboxypeptidase-like core" evidence="2">
    <location>
        <begin position="131"/>
        <end position="258"/>
    </location>
</feature>
<dbReference type="InterPro" id="IPR058193">
    <property type="entry name" value="VanY/YodJ_core_dom"/>
</dbReference>
<keyword evidence="1" id="KW-0732">Signal</keyword>
<dbReference type="PANTHER" id="PTHR34385:SF1">
    <property type="entry name" value="PEPTIDOGLYCAN L-ALANYL-D-GLUTAMATE ENDOPEPTIDASE CWLK"/>
    <property type="match status" value="1"/>
</dbReference>
<keyword evidence="4" id="KW-1185">Reference proteome</keyword>
<dbReference type="Pfam" id="PF02557">
    <property type="entry name" value="VanY"/>
    <property type="match status" value="1"/>
</dbReference>
<feature type="chain" id="PRO_5045289924" evidence="1">
    <location>
        <begin position="22"/>
        <end position="279"/>
    </location>
</feature>
<evidence type="ECO:0000259" key="2">
    <source>
        <dbReference type="Pfam" id="PF02557"/>
    </source>
</evidence>
<organism evidence="3 4">
    <name type="scientific">Exiguobacterium mexicanum</name>
    <dbReference type="NCBI Taxonomy" id="340146"/>
    <lineage>
        <taxon>Bacteria</taxon>
        <taxon>Bacillati</taxon>
        <taxon>Bacillota</taxon>
        <taxon>Bacilli</taxon>
        <taxon>Bacillales</taxon>
        <taxon>Bacillales Family XII. Incertae Sedis</taxon>
        <taxon>Exiguobacterium</taxon>
    </lineage>
</organism>
<dbReference type="Gene3D" id="3.30.1380.10">
    <property type="match status" value="1"/>
</dbReference>
<sequence length="279" mass="32002">MKLIRVLLVLMLIFPVISTSAATPSPQPGYTIKTTKLYWRAMQASPVAKTLSTNTPVRYTMYNRSWSNVYIDGTRYYTPSSNLKAGIPKLAPAERIRLVNKQHGLSSTYRSRQLVTLTIPTVYTKGSERTLMAAEAAHALALLYYAGRKEGHTLYALSAYRSYATQKSLYTYWVNTRGTAYASKYVARPGYSEHQTGLAVDMTSARMQMGLYASFDQTPEGKWMLQQAHRYGFIVRYPKGKEKITGYNYEPWHLRYVGVKEATTMKQQNWTFEEWWAER</sequence>
<evidence type="ECO:0000256" key="1">
    <source>
        <dbReference type="SAM" id="SignalP"/>
    </source>
</evidence>
<dbReference type="SUPFAM" id="SSF55166">
    <property type="entry name" value="Hedgehog/DD-peptidase"/>
    <property type="match status" value="1"/>
</dbReference>
<comment type="caution">
    <text evidence="3">The sequence shown here is derived from an EMBL/GenBank/DDBJ whole genome shotgun (WGS) entry which is preliminary data.</text>
</comment>
<protein>
    <submittedName>
        <fullName evidence="3">M15 family metallopeptidase</fullName>
    </submittedName>
</protein>